<evidence type="ECO:0000313" key="8">
    <source>
        <dbReference type="Proteomes" id="UP000307768"/>
    </source>
</evidence>
<accession>A0A5Q6S0U9</accession>
<dbReference type="InterPro" id="IPR032808">
    <property type="entry name" value="DoxX"/>
</dbReference>
<evidence type="ECO:0000256" key="2">
    <source>
        <dbReference type="ARBA" id="ARBA00006679"/>
    </source>
</evidence>
<keyword evidence="3" id="KW-1003">Cell membrane</keyword>
<comment type="subcellular location">
    <subcellularLocation>
        <location evidence="1">Cell membrane</location>
        <topology evidence="1">Multi-pass membrane protein</topology>
    </subcellularLocation>
</comment>
<evidence type="ECO:0000256" key="1">
    <source>
        <dbReference type="ARBA" id="ARBA00004651"/>
    </source>
</evidence>
<dbReference type="RefSeq" id="WP_149769368.1">
    <property type="nucleotide sequence ID" value="NZ_VDFQ02000002.1"/>
</dbReference>
<comment type="caution">
    <text evidence="7">The sequence shown here is derived from an EMBL/GenBank/DDBJ whole genome shotgun (WGS) entry which is preliminary data.</text>
</comment>
<evidence type="ECO:0000313" key="7">
    <source>
        <dbReference type="EMBL" id="KAA1423849.1"/>
    </source>
</evidence>
<evidence type="ECO:0000256" key="3">
    <source>
        <dbReference type="ARBA" id="ARBA00022475"/>
    </source>
</evidence>
<dbReference type="OrthoDB" id="329282at2"/>
<keyword evidence="6" id="KW-0472">Membrane</keyword>
<proteinExistence type="inferred from homology"/>
<keyword evidence="5" id="KW-1133">Transmembrane helix</keyword>
<dbReference type="GO" id="GO:0005886">
    <property type="term" value="C:plasma membrane"/>
    <property type="evidence" value="ECO:0007669"/>
    <property type="project" value="UniProtKB-SubCell"/>
</dbReference>
<evidence type="ECO:0000256" key="6">
    <source>
        <dbReference type="ARBA" id="ARBA00023136"/>
    </source>
</evidence>
<name>A0A5Q6S0U9_9ACTN</name>
<reference evidence="7 8" key="1">
    <citation type="submission" date="2019-09" db="EMBL/GenBank/DDBJ databases">
        <title>Mumia zhuanghuii sp. nov. isolated from the intestinal contents of plateau pika (Ochotona curzoniae) in the Qinghai-Tibet plateau of China.</title>
        <authorList>
            <person name="Tian Z."/>
        </authorList>
    </citation>
    <scope>NUCLEOTIDE SEQUENCE [LARGE SCALE GENOMIC DNA]</scope>
    <source>
        <strain evidence="8">350</strain>
    </source>
</reference>
<evidence type="ECO:0000256" key="5">
    <source>
        <dbReference type="ARBA" id="ARBA00022989"/>
    </source>
</evidence>
<organism evidence="7 8">
    <name type="scientific">Mumia zhuanghuii</name>
    <dbReference type="NCBI Taxonomy" id="2585211"/>
    <lineage>
        <taxon>Bacteria</taxon>
        <taxon>Bacillati</taxon>
        <taxon>Actinomycetota</taxon>
        <taxon>Actinomycetes</taxon>
        <taxon>Propionibacteriales</taxon>
        <taxon>Nocardioidaceae</taxon>
        <taxon>Mumia</taxon>
    </lineage>
</organism>
<dbReference type="PANTHER" id="PTHR33452:SF1">
    <property type="entry name" value="INNER MEMBRANE PROTEIN YPHA-RELATED"/>
    <property type="match status" value="1"/>
</dbReference>
<dbReference type="Proteomes" id="UP000307768">
    <property type="component" value="Unassembled WGS sequence"/>
</dbReference>
<gene>
    <name evidence="7" type="ORF">FE697_009835</name>
</gene>
<keyword evidence="4" id="KW-0812">Transmembrane</keyword>
<dbReference type="AlphaFoldDB" id="A0A5Q6S0U9"/>
<dbReference type="InterPro" id="IPR051907">
    <property type="entry name" value="DoxX-like_oxidoreductase"/>
</dbReference>
<comment type="similarity">
    <text evidence="2">Belongs to the DoxX family.</text>
</comment>
<dbReference type="Pfam" id="PF07681">
    <property type="entry name" value="DoxX"/>
    <property type="match status" value="1"/>
</dbReference>
<sequence>MTLLRNVARPLLASMFVYGGVNALRNTSAMAARVQPVTDRIAELVESVAPGTAIPTDAETMVRVNGTIHVAFGTSLALGRFPRLSALVLAGTMVPTTVAGHPFWKESDPAAAANQRIHFTKNLSILGGLLMSMLDPDPQKKLLARRAKDKVVQASGSAADALHETAAHLKDALPG</sequence>
<dbReference type="PANTHER" id="PTHR33452">
    <property type="entry name" value="OXIDOREDUCTASE CATD-RELATED"/>
    <property type="match status" value="1"/>
</dbReference>
<protein>
    <submittedName>
        <fullName evidence="7">DoxX family protein</fullName>
    </submittedName>
</protein>
<evidence type="ECO:0000256" key="4">
    <source>
        <dbReference type="ARBA" id="ARBA00022692"/>
    </source>
</evidence>
<dbReference type="EMBL" id="VDFQ02000002">
    <property type="protein sequence ID" value="KAA1423849.1"/>
    <property type="molecule type" value="Genomic_DNA"/>
</dbReference>